<keyword evidence="3" id="KW-1185">Reference proteome</keyword>
<sequence>MQEVYRVKKRNRFHQRNSWLDRLRKLWRSFVKLLQKIFRTDADKTNSRQSTGRATGRSTSPTDLHEPIPIDRASLGSLPRPTPFLLGLEDIQDLEILSTKDLIAQIEWNAESQQVLTVKEEDLTLLEDLLVNFPES</sequence>
<evidence type="ECO:0000256" key="1">
    <source>
        <dbReference type="SAM" id="MobiDB-lite"/>
    </source>
</evidence>
<proteinExistence type="predicted"/>
<dbReference type="EMBL" id="ALWB01000108">
    <property type="protein sequence ID" value="ELS32212.1"/>
    <property type="molecule type" value="Genomic_DNA"/>
</dbReference>
<organism evidence="2 3">
    <name type="scientific">Pseudanabaena biceps PCC 7429</name>
    <dbReference type="NCBI Taxonomy" id="927668"/>
    <lineage>
        <taxon>Bacteria</taxon>
        <taxon>Bacillati</taxon>
        <taxon>Cyanobacteriota</taxon>
        <taxon>Cyanophyceae</taxon>
        <taxon>Pseudanabaenales</taxon>
        <taxon>Pseudanabaenaceae</taxon>
        <taxon>Pseudanabaena</taxon>
    </lineage>
</organism>
<reference evidence="2 3" key="1">
    <citation type="journal article" date="2013" name="Proc. Natl. Acad. Sci. U.S.A.">
        <title>Improving the coverage of the cyanobacterial phylum using diversity-driven genome sequencing.</title>
        <authorList>
            <person name="Shih P.M."/>
            <person name="Wu D."/>
            <person name="Latifi A."/>
            <person name="Axen S.D."/>
            <person name="Fewer D.P."/>
            <person name="Talla E."/>
            <person name="Calteau A."/>
            <person name="Cai F."/>
            <person name="Tandeau de Marsac N."/>
            <person name="Rippka R."/>
            <person name="Herdman M."/>
            <person name="Sivonen K."/>
            <person name="Coursin T."/>
            <person name="Laurent T."/>
            <person name="Goodwin L."/>
            <person name="Nolan M."/>
            <person name="Davenport K.W."/>
            <person name="Han C.S."/>
            <person name="Rubin E.M."/>
            <person name="Eisen J.A."/>
            <person name="Woyke T."/>
            <person name="Gugger M."/>
            <person name="Kerfeld C.A."/>
        </authorList>
    </citation>
    <scope>NUCLEOTIDE SEQUENCE [LARGE SCALE GENOMIC DNA]</scope>
    <source>
        <strain evidence="2 3">PCC 7429</strain>
    </source>
</reference>
<name>L8MW72_9CYAN</name>
<protein>
    <submittedName>
        <fullName evidence="2">Uncharacterized protein</fullName>
    </submittedName>
</protein>
<gene>
    <name evidence="2" type="ORF">Pse7429DRAFT_2540</name>
</gene>
<accession>L8MW72</accession>
<feature type="compositionally biased region" description="Polar residues" evidence="1">
    <location>
        <begin position="47"/>
        <end position="62"/>
    </location>
</feature>
<dbReference type="AlphaFoldDB" id="L8MW72"/>
<evidence type="ECO:0000313" key="3">
    <source>
        <dbReference type="Proteomes" id="UP000011201"/>
    </source>
</evidence>
<comment type="caution">
    <text evidence="2">The sequence shown here is derived from an EMBL/GenBank/DDBJ whole genome shotgun (WGS) entry which is preliminary data.</text>
</comment>
<dbReference type="PATRIC" id="fig|927668.3.peg.3028"/>
<dbReference type="Proteomes" id="UP000011201">
    <property type="component" value="Unassembled WGS sequence"/>
</dbReference>
<feature type="region of interest" description="Disordered" evidence="1">
    <location>
        <begin position="42"/>
        <end position="72"/>
    </location>
</feature>
<evidence type="ECO:0000313" key="2">
    <source>
        <dbReference type="EMBL" id="ELS32212.1"/>
    </source>
</evidence>